<dbReference type="SUPFAM" id="SSF52091">
    <property type="entry name" value="SpoIIaa-like"/>
    <property type="match status" value="1"/>
</dbReference>
<organism evidence="2 3">
    <name type="scientific">Actinacidiphila polyblastidii</name>
    <dbReference type="NCBI Taxonomy" id="3110430"/>
    <lineage>
        <taxon>Bacteria</taxon>
        <taxon>Bacillati</taxon>
        <taxon>Actinomycetota</taxon>
        <taxon>Actinomycetes</taxon>
        <taxon>Kitasatosporales</taxon>
        <taxon>Streptomycetaceae</taxon>
        <taxon>Actinacidiphila</taxon>
    </lineage>
</organism>
<dbReference type="Pfam" id="PF01740">
    <property type="entry name" value="STAS"/>
    <property type="match status" value="1"/>
</dbReference>
<dbReference type="CDD" id="cd07043">
    <property type="entry name" value="STAS_anti-anti-sigma_factors"/>
    <property type="match status" value="1"/>
</dbReference>
<dbReference type="PROSITE" id="PS50801">
    <property type="entry name" value="STAS"/>
    <property type="match status" value="1"/>
</dbReference>
<keyword evidence="3" id="KW-1185">Reference proteome</keyword>
<dbReference type="PANTHER" id="PTHR33495">
    <property type="entry name" value="ANTI-SIGMA FACTOR ANTAGONIST TM_1081-RELATED-RELATED"/>
    <property type="match status" value="1"/>
</dbReference>
<dbReference type="InterPro" id="IPR036513">
    <property type="entry name" value="STAS_dom_sf"/>
</dbReference>
<feature type="domain" description="STAS" evidence="1">
    <location>
        <begin position="14"/>
        <end position="108"/>
    </location>
</feature>
<evidence type="ECO:0000313" key="3">
    <source>
        <dbReference type="Proteomes" id="UP001344658"/>
    </source>
</evidence>
<evidence type="ECO:0000259" key="1">
    <source>
        <dbReference type="PROSITE" id="PS50801"/>
    </source>
</evidence>
<proteinExistence type="predicted"/>
<sequence>MATDDALTRPATADIPIVQAQGDLDIANLEPLANRLRAAAASSPVVILDARDITFGDSSFLGVLITVNKSTDLRIAGARPTLRRLIEIVGMGTVLSLYHSVDEARSAPPREPSRSW</sequence>
<dbReference type="PANTHER" id="PTHR33495:SF2">
    <property type="entry name" value="ANTI-SIGMA FACTOR ANTAGONIST TM_1081-RELATED"/>
    <property type="match status" value="1"/>
</dbReference>
<gene>
    <name evidence="2" type="ORF">V2S66_01070</name>
</gene>
<evidence type="ECO:0000313" key="2">
    <source>
        <dbReference type="EMBL" id="MEE4540558.1"/>
    </source>
</evidence>
<protein>
    <submittedName>
        <fullName evidence="2">STAS domain-containing protein</fullName>
    </submittedName>
</protein>
<accession>A0ABU7P435</accession>
<reference evidence="2 3" key="1">
    <citation type="submission" date="2023-12" db="EMBL/GenBank/DDBJ databases">
        <title>Streptomyces sp. V4-01.</title>
        <authorList>
            <person name="Somphong A."/>
            <person name="Phongsopitanun W."/>
        </authorList>
    </citation>
    <scope>NUCLEOTIDE SEQUENCE [LARGE SCALE GENOMIC DNA]</scope>
    <source>
        <strain evidence="2 3">V4-01</strain>
    </source>
</reference>
<dbReference type="RefSeq" id="WP_330792369.1">
    <property type="nucleotide sequence ID" value="NZ_JAZEWV010000001.1"/>
</dbReference>
<dbReference type="InterPro" id="IPR002645">
    <property type="entry name" value="STAS_dom"/>
</dbReference>
<name>A0ABU7P435_9ACTN</name>
<dbReference type="EMBL" id="JAZEWV010000001">
    <property type="protein sequence ID" value="MEE4540558.1"/>
    <property type="molecule type" value="Genomic_DNA"/>
</dbReference>
<comment type="caution">
    <text evidence="2">The sequence shown here is derived from an EMBL/GenBank/DDBJ whole genome shotgun (WGS) entry which is preliminary data.</text>
</comment>
<dbReference type="Proteomes" id="UP001344658">
    <property type="component" value="Unassembled WGS sequence"/>
</dbReference>
<dbReference type="Gene3D" id="3.30.750.24">
    <property type="entry name" value="STAS domain"/>
    <property type="match status" value="1"/>
</dbReference>